<evidence type="ECO:0000256" key="8">
    <source>
        <dbReference type="PIRSR" id="PIRSR000524-1"/>
    </source>
</evidence>
<dbReference type="InterPro" id="IPR024169">
    <property type="entry name" value="SP_NH2Trfase/AEP_transaminase"/>
</dbReference>
<keyword evidence="4 7" id="KW-0663">Pyridoxal phosphate</keyword>
<comment type="catalytic activity">
    <reaction evidence="6 7">
        <text>(2-aminoethyl)phosphonate + pyruvate = phosphonoacetaldehyde + L-alanine</text>
        <dbReference type="Rhea" id="RHEA:17021"/>
        <dbReference type="ChEBI" id="CHEBI:15361"/>
        <dbReference type="ChEBI" id="CHEBI:57418"/>
        <dbReference type="ChEBI" id="CHEBI:57972"/>
        <dbReference type="ChEBI" id="CHEBI:58383"/>
        <dbReference type="EC" id="2.6.1.37"/>
    </reaction>
</comment>
<feature type="domain" description="Aminotransferase class V" evidence="10">
    <location>
        <begin position="49"/>
        <end position="327"/>
    </location>
</feature>
<evidence type="ECO:0000313" key="11">
    <source>
        <dbReference type="EMBL" id="SFV07351.1"/>
    </source>
</evidence>
<dbReference type="GO" id="GO:0019700">
    <property type="term" value="P:organic phosphonate catabolic process"/>
    <property type="evidence" value="ECO:0007669"/>
    <property type="project" value="InterPro"/>
</dbReference>
<dbReference type="PIRSF" id="PIRSF000524">
    <property type="entry name" value="SPT"/>
    <property type="match status" value="1"/>
</dbReference>
<sequence length="372" mass="40073">MLLLIPGPVTTASEVKQAFAQDYAPWDPEFRSMTSELRSRLLHIAGGNASSHSALALQGCGHFAVEAALRTFVPATGSILIPDTGDYADHMIRLAREAGRKVTTFTVGENQSLDPRQVEMALRADPEITHVGLVYCETGSGICHDVLAAGEVVRALGRRTIVDAISAFGALPLNVSEMPEADAVIFTSNKCLEGLPGLSFIIVQNERILAAAGNAGSWSLDLADVYLHGLSKPKGTWRFTPVPQAVAALMKALDLYEAEGGRTARLQRYQANQQRFCTGVKNLGLIPYLPPRLQGPICVNVQAPDSPAWDLQRFVSALKDRGVIISNFYNTSRPSFRVGCIGAVTPEDMERAVKAIAMALDDIGIAYPESIN</sequence>
<gene>
    <name evidence="7" type="primary">phnW</name>
    <name evidence="11" type="ORF">SAMN05216552_102698</name>
</gene>
<dbReference type="HAMAP" id="MF_01376">
    <property type="entry name" value="PhnW_aminotrans_5"/>
    <property type="match status" value="1"/>
</dbReference>
<dbReference type="Gene3D" id="3.90.1150.10">
    <property type="entry name" value="Aspartate Aminotransferase, domain 1"/>
    <property type="match status" value="1"/>
</dbReference>
<dbReference type="PANTHER" id="PTHR42778:SF1">
    <property type="entry name" value="2-AMINOETHYLPHOSPHONATE--PYRUVATE TRANSAMINASE"/>
    <property type="match status" value="1"/>
</dbReference>
<evidence type="ECO:0000256" key="5">
    <source>
        <dbReference type="ARBA" id="ARBA00023317"/>
    </source>
</evidence>
<comment type="subunit">
    <text evidence="7">Homodimer.</text>
</comment>
<dbReference type="STRING" id="1035707.SAMN05216552_102698"/>
<dbReference type="Proteomes" id="UP000199391">
    <property type="component" value="Unassembled WGS sequence"/>
</dbReference>
<evidence type="ECO:0000313" key="12">
    <source>
        <dbReference type="Proteomes" id="UP000199391"/>
    </source>
</evidence>
<reference evidence="12" key="1">
    <citation type="submission" date="2016-10" db="EMBL/GenBank/DDBJ databases">
        <authorList>
            <person name="Varghese N."/>
            <person name="Submissions S."/>
        </authorList>
    </citation>
    <scope>NUCLEOTIDE SEQUENCE [LARGE SCALE GENOMIC DNA]</scope>
    <source>
        <strain evidence="12">CGMCC 1.11014</strain>
    </source>
</reference>
<protein>
    <recommendedName>
        <fullName evidence="7">2-aminoethylphosphonate--pyruvate transaminase</fullName>
        <ecNumber evidence="7">2.6.1.37</ecNumber>
    </recommendedName>
    <alternativeName>
        <fullName evidence="7">2-aminoethylphosphonate aminotransferase</fullName>
    </alternativeName>
    <alternativeName>
        <fullName evidence="7">AEP transaminase</fullName>
        <shortName evidence="7">AEPT</shortName>
    </alternativeName>
</protein>
<keyword evidence="5 7" id="KW-0670">Pyruvate</keyword>
<name>A0A1I7LCA7_9BURK</name>
<keyword evidence="2 7" id="KW-0032">Aminotransferase</keyword>
<dbReference type="GO" id="GO:0047304">
    <property type="term" value="F:2-aminoethylphosphonate-pyruvate transaminase activity"/>
    <property type="evidence" value="ECO:0007669"/>
    <property type="project" value="UniProtKB-UniRule"/>
</dbReference>
<comment type="cofactor">
    <cofactor evidence="1 7 9">
        <name>pyridoxal 5'-phosphate</name>
        <dbReference type="ChEBI" id="CHEBI:597326"/>
    </cofactor>
</comment>
<evidence type="ECO:0000256" key="3">
    <source>
        <dbReference type="ARBA" id="ARBA00022679"/>
    </source>
</evidence>
<dbReference type="InterPro" id="IPR015421">
    <property type="entry name" value="PyrdxlP-dep_Trfase_major"/>
</dbReference>
<dbReference type="AlphaFoldDB" id="A0A1I7LCA7"/>
<dbReference type="InterPro" id="IPR012703">
    <property type="entry name" value="NH2EtPonate_pyrv_transaminase"/>
</dbReference>
<dbReference type="SUPFAM" id="SSF53383">
    <property type="entry name" value="PLP-dependent transferases"/>
    <property type="match status" value="1"/>
</dbReference>
<evidence type="ECO:0000256" key="9">
    <source>
        <dbReference type="PIRSR" id="PIRSR000524-50"/>
    </source>
</evidence>
<feature type="modified residue" description="N6-(pyridoxal phosphate)lysine" evidence="7 9">
    <location>
        <position position="190"/>
    </location>
</feature>
<dbReference type="EC" id="2.6.1.37" evidence="7"/>
<dbReference type="NCBIfam" id="NF010006">
    <property type="entry name" value="PRK13479.1"/>
    <property type="match status" value="1"/>
</dbReference>
<evidence type="ECO:0000256" key="6">
    <source>
        <dbReference type="ARBA" id="ARBA00049460"/>
    </source>
</evidence>
<dbReference type="Pfam" id="PF00266">
    <property type="entry name" value="Aminotran_5"/>
    <property type="match status" value="1"/>
</dbReference>
<dbReference type="InterPro" id="IPR000192">
    <property type="entry name" value="Aminotrans_V_dom"/>
</dbReference>
<dbReference type="PANTHER" id="PTHR42778">
    <property type="entry name" value="2-AMINOETHYLPHOSPHONATE--PYRUVATE TRANSAMINASE"/>
    <property type="match status" value="1"/>
</dbReference>
<dbReference type="OrthoDB" id="9766472at2"/>
<proteinExistence type="inferred from homology"/>
<evidence type="ECO:0000256" key="7">
    <source>
        <dbReference type="HAMAP-Rule" id="MF_01376"/>
    </source>
</evidence>
<evidence type="ECO:0000256" key="1">
    <source>
        <dbReference type="ARBA" id="ARBA00001933"/>
    </source>
</evidence>
<organism evidence="11 12">
    <name type="scientific">Pseudoduganella namucuonensis</name>
    <dbReference type="NCBI Taxonomy" id="1035707"/>
    <lineage>
        <taxon>Bacteria</taxon>
        <taxon>Pseudomonadati</taxon>
        <taxon>Pseudomonadota</taxon>
        <taxon>Betaproteobacteria</taxon>
        <taxon>Burkholderiales</taxon>
        <taxon>Oxalobacteraceae</taxon>
        <taxon>Telluria group</taxon>
        <taxon>Pseudoduganella</taxon>
    </lineage>
</organism>
<keyword evidence="12" id="KW-1185">Reference proteome</keyword>
<accession>A0A1I7LCA7</accession>
<feature type="binding site" evidence="8">
    <location>
        <position position="337"/>
    </location>
    <ligand>
        <name>substrate</name>
    </ligand>
</feature>
<keyword evidence="3 7" id="KW-0808">Transferase</keyword>
<dbReference type="RefSeq" id="WP_093558073.1">
    <property type="nucleotide sequence ID" value="NZ_FPBO01000026.1"/>
</dbReference>
<dbReference type="EMBL" id="FPBO01000026">
    <property type="protein sequence ID" value="SFV07351.1"/>
    <property type="molecule type" value="Genomic_DNA"/>
</dbReference>
<dbReference type="InterPro" id="IPR015424">
    <property type="entry name" value="PyrdxlP-dep_Trfase"/>
</dbReference>
<evidence type="ECO:0000259" key="10">
    <source>
        <dbReference type="Pfam" id="PF00266"/>
    </source>
</evidence>
<dbReference type="InterPro" id="IPR015422">
    <property type="entry name" value="PyrdxlP-dep_Trfase_small"/>
</dbReference>
<comment type="function">
    <text evidence="7">Involved in phosphonate degradation.</text>
</comment>
<evidence type="ECO:0000256" key="2">
    <source>
        <dbReference type="ARBA" id="ARBA00022576"/>
    </source>
</evidence>
<dbReference type="Gene3D" id="3.40.640.10">
    <property type="entry name" value="Type I PLP-dependent aspartate aminotransferase-like (Major domain)"/>
    <property type="match status" value="1"/>
</dbReference>
<comment type="similarity">
    <text evidence="7">Belongs to the class-V pyridoxal-phosphate-dependent aminotransferase family. PhnW subfamily.</text>
</comment>
<evidence type="ECO:0000256" key="4">
    <source>
        <dbReference type="ARBA" id="ARBA00022898"/>
    </source>
</evidence>